<dbReference type="InterPro" id="IPR000719">
    <property type="entry name" value="Prot_kinase_dom"/>
</dbReference>
<accession>A0ABP0UGA5</accession>
<dbReference type="SUPFAM" id="SSF56112">
    <property type="entry name" value="Protein kinase-like (PK-like)"/>
    <property type="match status" value="1"/>
</dbReference>
<protein>
    <recommendedName>
        <fullName evidence="1">Protein kinase domain-containing protein</fullName>
    </recommendedName>
</protein>
<dbReference type="InterPro" id="IPR001245">
    <property type="entry name" value="Ser-Thr/Tyr_kinase_cat_dom"/>
</dbReference>
<feature type="domain" description="Protein kinase" evidence="1">
    <location>
        <begin position="1"/>
        <end position="94"/>
    </location>
</feature>
<reference evidence="2" key="1">
    <citation type="submission" date="2024-02" db="EMBL/GenBank/DDBJ databases">
        <authorList>
            <consortium name="ELIXIR-Norway"/>
            <consortium name="Elixir Norway"/>
        </authorList>
    </citation>
    <scope>NUCLEOTIDE SEQUENCE</scope>
</reference>
<dbReference type="InterPro" id="IPR011009">
    <property type="entry name" value="Kinase-like_dom_sf"/>
</dbReference>
<dbReference type="Gene3D" id="1.10.510.10">
    <property type="entry name" value="Transferase(Phosphotransferase) domain 1"/>
    <property type="match status" value="1"/>
</dbReference>
<dbReference type="Proteomes" id="UP001497512">
    <property type="component" value="Chromosome 3"/>
</dbReference>
<keyword evidence="3" id="KW-1185">Reference proteome</keyword>
<dbReference type="PANTHER" id="PTHR23257">
    <property type="entry name" value="SERINE-THREONINE PROTEIN KINASE"/>
    <property type="match status" value="1"/>
</dbReference>
<dbReference type="InterPro" id="IPR008271">
    <property type="entry name" value="Ser/Thr_kinase_AS"/>
</dbReference>
<evidence type="ECO:0000259" key="1">
    <source>
        <dbReference type="PROSITE" id="PS50011"/>
    </source>
</evidence>
<evidence type="ECO:0000313" key="2">
    <source>
        <dbReference type="EMBL" id="CAK9220555.1"/>
    </source>
</evidence>
<gene>
    <name evidence="2" type="ORF">CSSPTR1EN2_LOCUS15515</name>
</gene>
<dbReference type="PROSITE" id="PS50011">
    <property type="entry name" value="PROTEIN_KINASE_DOM"/>
    <property type="match status" value="1"/>
</dbReference>
<dbReference type="Pfam" id="PF07714">
    <property type="entry name" value="PK_Tyr_Ser-Thr"/>
    <property type="match status" value="1"/>
</dbReference>
<dbReference type="PROSITE" id="PS00108">
    <property type="entry name" value="PROTEIN_KINASE_ST"/>
    <property type="match status" value="1"/>
</dbReference>
<name>A0ABP0UGA5_9BRYO</name>
<evidence type="ECO:0000313" key="3">
    <source>
        <dbReference type="Proteomes" id="UP001497512"/>
    </source>
</evidence>
<proteinExistence type="predicted"/>
<dbReference type="EMBL" id="OZ019895">
    <property type="protein sequence ID" value="CAK9220555.1"/>
    <property type="molecule type" value="Genomic_DNA"/>
</dbReference>
<dbReference type="InterPro" id="IPR050167">
    <property type="entry name" value="Ser_Thr_protein_kinase"/>
</dbReference>
<sequence length="94" mass="10917">MLQIAGGMHYLHHNWVIHRDLKSMNILVNCEGHVYAKVAAFGLSKFKKSSCTYSDQTYDQGTTRWMAPELFGDTEDQYHGEFDKSLQYHFKVDV</sequence>
<organism evidence="2 3">
    <name type="scientific">Sphagnum troendelagicum</name>
    <dbReference type="NCBI Taxonomy" id="128251"/>
    <lineage>
        <taxon>Eukaryota</taxon>
        <taxon>Viridiplantae</taxon>
        <taxon>Streptophyta</taxon>
        <taxon>Embryophyta</taxon>
        <taxon>Bryophyta</taxon>
        <taxon>Sphagnophytina</taxon>
        <taxon>Sphagnopsida</taxon>
        <taxon>Sphagnales</taxon>
        <taxon>Sphagnaceae</taxon>
        <taxon>Sphagnum</taxon>
    </lineage>
</organism>